<dbReference type="AlphaFoldDB" id="T1KID5"/>
<dbReference type="EMBL" id="CAEY01000112">
    <property type="status" value="NOT_ANNOTATED_CDS"/>
    <property type="molecule type" value="Genomic_DNA"/>
</dbReference>
<dbReference type="HOGENOM" id="CLU_2545546_0_0_1"/>
<reference evidence="1" key="2">
    <citation type="submission" date="2015-06" db="UniProtKB">
        <authorList>
            <consortium name="EnsemblMetazoa"/>
        </authorList>
    </citation>
    <scope>IDENTIFICATION</scope>
</reference>
<organism evidence="1 2">
    <name type="scientific">Tetranychus urticae</name>
    <name type="common">Two-spotted spider mite</name>
    <dbReference type="NCBI Taxonomy" id="32264"/>
    <lineage>
        <taxon>Eukaryota</taxon>
        <taxon>Metazoa</taxon>
        <taxon>Ecdysozoa</taxon>
        <taxon>Arthropoda</taxon>
        <taxon>Chelicerata</taxon>
        <taxon>Arachnida</taxon>
        <taxon>Acari</taxon>
        <taxon>Acariformes</taxon>
        <taxon>Trombidiformes</taxon>
        <taxon>Prostigmata</taxon>
        <taxon>Eleutherengona</taxon>
        <taxon>Raphignathae</taxon>
        <taxon>Tetranychoidea</taxon>
        <taxon>Tetranychidae</taxon>
        <taxon>Tetranychus</taxon>
    </lineage>
</organism>
<keyword evidence="2" id="KW-1185">Reference proteome</keyword>
<dbReference type="Proteomes" id="UP000015104">
    <property type="component" value="Unassembled WGS sequence"/>
</dbReference>
<evidence type="ECO:0000313" key="1">
    <source>
        <dbReference type="EnsemblMetazoa" id="tetur12g00980.1"/>
    </source>
</evidence>
<proteinExistence type="predicted"/>
<name>T1KID5_TETUR</name>
<sequence>MRCEAELPDLGCFTELVPRCLSDNCEGLPVRKLKSIVPKDAGILTRNSDSFTLTAVFRVTPHYVAMKASWTVCGAGEGTYKDE</sequence>
<evidence type="ECO:0000313" key="2">
    <source>
        <dbReference type="Proteomes" id="UP000015104"/>
    </source>
</evidence>
<dbReference type="EnsemblMetazoa" id="tetur12g00980.1">
    <property type="protein sequence ID" value="tetur12g00980.1"/>
    <property type="gene ID" value="tetur12g00980"/>
</dbReference>
<accession>T1KID5</accession>
<protein>
    <submittedName>
        <fullName evidence="1">Uncharacterized protein</fullName>
    </submittedName>
</protein>
<reference evidence="2" key="1">
    <citation type="submission" date="2011-08" db="EMBL/GenBank/DDBJ databases">
        <authorList>
            <person name="Rombauts S."/>
        </authorList>
    </citation>
    <scope>NUCLEOTIDE SEQUENCE</scope>
    <source>
        <strain evidence="2">London</strain>
    </source>
</reference>